<dbReference type="PANTHER" id="PTHR43394:SF1">
    <property type="entry name" value="ATP-BINDING CASSETTE SUB-FAMILY B MEMBER 10, MITOCHONDRIAL"/>
    <property type="match status" value="1"/>
</dbReference>
<dbReference type="Pfam" id="PF00005">
    <property type="entry name" value="ABC_tran"/>
    <property type="match status" value="1"/>
</dbReference>
<dbReference type="InterPro" id="IPR039421">
    <property type="entry name" value="Type_1_exporter"/>
</dbReference>
<dbReference type="SMART" id="SM00382">
    <property type="entry name" value="AAA"/>
    <property type="match status" value="1"/>
</dbReference>
<dbReference type="Gene3D" id="3.40.50.300">
    <property type="entry name" value="P-loop containing nucleotide triphosphate hydrolases"/>
    <property type="match status" value="1"/>
</dbReference>
<accession>A0A5B8USR8</accession>
<dbReference type="AlphaFoldDB" id="A0A5B8USR8"/>
<dbReference type="PROSITE" id="PS00211">
    <property type="entry name" value="ABC_TRANSPORTER_1"/>
    <property type="match status" value="1"/>
</dbReference>
<organism evidence="10 11">
    <name type="scientific">Mucilaginibacter ginsenosidivorans</name>
    <dbReference type="NCBI Taxonomy" id="398053"/>
    <lineage>
        <taxon>Bacteria</taxon>
        <taxon>Pseudomonadati</taxon>
        <taxon>Bacteroidota</taxon>
        <taxon>Sphingobacteriia</taxon>
        <taxon>Sphingobacteriales</taxon>
        <taxon>Sphingobacteriaceae</taxon>
        <taxon>Mucilaginibacter</taxon>
    </lineage>
</organism>
<feature type="transmembrane region" description="Helical" evidence="7">
    <location>
        <begin position="31"/>
        <end position="50"/>
    </location>
</feature>
<dbReference type="RefSeq" id="WP_147030621.1">
    <property type="nucleotide sequence ID" value="NZ_CP042436.1"/>
</dbReference>
<evidence type="ECO:0000256" key="1">
    <source>
        <dbReference type="ARBA" id="ARBA00004651"/>
    </source>
</evidence>
<dbReference type="EMBL" id="CP042436">
    <property type="protein sequence ID" value="QEC62044.1"/>
    <property type="molecule type" value="Genomic_DNA"/>
</dbReference>
<evidence type="ECO:0000256" key="5">
    <source>
        <dbReference type="ARBA" id="ARBA00022989"/>
    </source>
</evidence>
<dbReference type="KEGG" id="mgin:FRZ54_05375"/>
<dbReference type="InterPro" id="IPR003439">
    <property type="entry name" value="ABC_transporter-like_ATP-bd"/>
</dbReference>
<feature type="domain" description="ABC transmembrane type-1" evidence="9">
    <location>
        <begin position="31"/>
        <end position="315"/>
    </location>
</feature>
<keyword evidence="3" id="KW-0547">Nucleotide-binding</keyword>
<dbReference type="SUPFAM" id="SSF90123">
    <property type="entry name" value="ABC transporter transmembrane region"/>
    <property type="match status" value="1"/>
</dbReference>
<gene>
    <name evidence="10" type="ORF">FRZ54_05375</name>
</gene>
<keyword evidence="4 10" id="KW-0067">ATP-binding</keyword>
<proteinExistence type="predicted"/>
<reference evidence="10 11" key="1">
    <citation type="journal article" date="2017" name="Curr. Microbiol.">
        <title>Mucilaginibacter ginsenosidivorans sp. nov., Isolated from Soil of Ginseng Field.</title>
        <authorList>
            <person name="Kim M.M."/>
            <person name="Siddiqi M.Z."/>
            <person name="Im W.T."/>
        </authorList>
    </citation>
    <scope>NUCLEOTIDE SEQUENCE [LARGE SCALE GENOMIC DNA]</scope>
    <source>
        <strain evidence="10 11">Gsoil 3017</strain>
    </source>
</reference>
<dbReference type="PROSITE" id="PS50929">
    <property type="entry name" value="ABC_TM1F"/>
    <property type="match status" value="1"/>
</dbReference>
<feature type="domain" description="ABC transporter" evidence="8">
    <location>
        <begin position="348"/>
        <end position="588"/>
    </location>
</feature>
<feature type="transmembrane region" description="Helical" evidence="7">
    <location>
        <begin position="62"/>
        <end position="84"/>
    </location>
</feature>
<evidence type="ECO:0000256" key="4">
    <source>
        <dbReference type="ARBA" id="ARBA00022840"/>
    </source>
</evidence>
<keyword evidence="6 7" id="KW-0472">Membrane</keyword>
<dbReference type="InterPro" id="IPR027417">
    <property type="entry name" value="P-loop_NTPase"/>
</dbReference>
<dbReference type="InterPro" id="IPR011527">
    <property type="entry name" value="ABC1_TM_dom"/>
</dbReference>
<evidence type="ECO:0000256" key="7">
    <source>
        <dbReference type="SAM" id="Phobius"/>
    </source>
</evidence>
<evidence type="ECO:0000313" key="10">
    <source>
        <dbReference type="EMBL" id="QEC62044.1"/>
    </source>
</evidence>
<keyword evidence="5 7" id="KW-1133">Transmembrane helix</keyword>
<dbReference type="SUPFAM" id="SSF52540">
    <property type="entry name" value="P-loop containing nucleoside triphosphate hydrolases"/>
    <property type="match status" value="1"/>
</dbReference>
<evidence type="ECO:0000259" key="9">
    <source>
        <dbReference type="PROSITE" id="PS50929"/>
    </source>
</evidence>
<protein>
    <submittedName>
        <fullName evidence="10">ABC transporter ATP-binding protein</fullName>
    </submittedName>
</protein>
<dbReference type="PANTHER" id="PTHR43394">
    <property type="entry name" value="ATP-DEPENDENT PERMEASE MDL1, MITOCHONDRIAL"/>
    <property type="match status" value="1"/>
</dbReference>
<dbReference type="InterPro" id="IPR036640">
    <property type="entry name" value="ABC1_TM_sf"/>
</dbReference>
<evidence type="ECO:0000256" key="6">
    <source>
        <dbReference type="ARBA" id="ARBA00023136"/>
    </source>
</evidence>
<dbReference type="GO" id="GO:0016887">
    <property type="term" value="F:ATP hydrolysis activity"/>
    <property type="evidence" value="ECO:0007669"/>
    <property type="project" value="InterPro"/>
</dbReference>
<sequence>MSFKRNFLAFLRDLKRSVVLLWTVDKKVSRISILLQLFQAFLPIASLYFMKSMIEAVLHHYATFYPILPFIAGYALTQLMIVCINQYSSFIDIKHQHKITDKLSGEILQKAIEVDYEYYENPLYHDTLHLAQQQAAYKIPQVLKDFNAMLVNILSLAFLVGFFFTIHALFGLFLMVVFIPLAVTKWYSGFKLLQLEKKFVPMEREANYLNQTLTSVNPAKEVRVFGYGNSFIKKFMNIRAIIHHEKTTLHAKLTWYNFLAEAGEVIAMSFVFALLAEYTWEKIITLGVFVIYLQGFQRLQASSKGFLQALVQLFQQRLFLRDLFAFLDLKTSKVNTSTAPFPPAAAGLKVTSLSFAYPGTGKLVLDGISLVCKPGKIVALVGENGSGKTTLIKLLARLYETQTGDIKINGTDIDQIELNAFRKKSVFLFQDFEKYFLSIEDNITLGDNDGGKMEKDVERAAQLAQAHDFIVRLSKGYKTRIGRYFKDSEQLSGGQWQKLALSRIFYRDTNLVVLDEPTSSLDPNAEFEVFENLKNNLKDQMIIVVTHRLYNLKIADHIYLLKDGCINQEGDFETLVKEDGEFKKMYSRQKL</sequence>
<dbReference type="GO" id="GO:0005524">
    <property type="term" value="F:ATP binding"/>
    <property type="evidence" value="ECO:0007669"/>
    <property type="project" value="UniProtKB-KW"/>
</dbReference>
<evidence type="ECO:0000259" key="8">
    <source>
        <dbReference type="PROSITE" id="PS50893"/>
    </source>
</evidence>
<evidence type="ECO:0000256" key="2">
    <source>
        <dbReference type="ARBA" id="ARBA00022692"/>
    </source>
</evidence>
<dbReference type="Gene3D" id="1.20.1560.10">
    <property type="entry name" value="ABC transporter type 1, transmembrane domain"/>
    <property type="match status" value="1"/>
</dbReference>
<dbReference type="InterPro" id="IPR017871">
    <property type="entry name" value="ABC_transporter-like_CS"/>
</dbReference>
<dbReference type="Proteomes" id="UP000321479">
    <property type="component" value="Chromosome"/>
</dbReference>
<dbReference type="OrthoDB" id="9760358at2"/>
<keyword evidence="11" id="KW-1185">Reference proteome</keyword>
<name>A0A5B8USR8_9SPHI</name>
<evidence type="ECO:0000313" key="11">
    <source>
        <dbReference type="Proteomes" id="UP000321479"/>
    </source>
</evidence>
<feature type="transmembrane region" description="Helical" evidence="7">
    <location>
        <begin position="146"/>
        <end position="164"/>
    </location>
</feature>
<comment type="subcellular location">
    <subcellularLocation>
        <location evidence="1">Cell membrane</location>
        <topology evidence="1">Multi-pass membrane protein</topology>
    </subcellularLocation>
</comment>
<evidence type="ECO:0000256" key="3">
    <source>
        <dbReference type="ARBA" id="ARBA00022741"/>
    </source>
</evidence>
<dbReference type="PROSITE" id="PS50893">
    <property type="entry name" value="ABC_TRANSPORTER_2"/>
    <property type="match status" value="1"/>
</dbReference>
<keyword evidence="2 7" id="KW-0812">Transmembrane</keyword>
<dbReference type="GO" id="GO:0005886">
    <property type="term" value="C:plasma membrane"/>
    <property type="evidence" value="ECO:0007669"/>
    <property type="project" value="UniProtKB-SubCell"/>
</dbReference>
<dbReference type="GO" id="GO:0015421">
    <property type="term" value="F:ABC-type oligopeptide transporter activity"/>
    <property type="evidence" value="ECO:0007669"/>
    <property type="project" value="TreeGrafter"/>
</dbReference>
<dbReference type="InterPro" id="IPR003593">
    <property type="entry name" value="AAA+_ATPase"/>
</dbReference>